<keyword evidence="8 12" id="KW-0862">Zinc</keyword>
<keyword evidence="5 12" id="KW-0235">DNA replication</keyword>
<protein>
    <recommendedName>
        <fullName evidence="12">DNA primase</fullName>
        <ecNumber evidence="12">2.7.7.101</ecNumber>
    </recommendedName>
</protein>
<evidence type="ECO:0000256" key="12">
    <source>
        <dbReference type="HAMAP-Rule" id="MF_00974"/>
    </source>
</evidence>
<keyword evidence="6 12" id="KW-0479">Metal-binding</keyword>
<dbReference type="InterPro" id="IPR013264">
    <property type="entry name" value="DNAG_N"/>
</dbReference>
<dbReference type="GO" id="GO:1990077">
    <property type="term" value="C:primosome complex"/>
    <property type="evidence" value="ECO:0007669"/>
    <property type="project" value="UniProtKB-KW"/>
</dbReference>
<dbReference type="SMART" id="SM00493">
    <property type="entry name" value="TOPRIM"/>
    <property type="match status" value="1"/>
</dbReference>
<dbReference type="HOGENOM" id="CLU_013501_3_0_10"/>
<dbReference type="NCBIfam" id="TIGR01391">
    <property type="entry name" value="dnaG"/>
    <property type="match status" value="1"/>
</dbReference>
<evidence type="ECO:0000256" key="10">
    <source>
        <dbReference type="ARBA" id="ARBA00023125"/>
    </source>
</evidence>
<keyword evidence="1 12" id="KW-0240">DNA-directed RNA polymerase</keyword>
<dbReference type="Pfam" id="PF10410">
    <property type="entry name" value="DnaB_bind"/>
    <property type="match status" value="1"/>
</dbReference>
<comment type="domain">
    <text evidence="12">Contains an N-terminal zinc-binding domain, a central core domain that contains the primase activity, and a C-terminal DnaB-binding domain.</text>
</comment>
<dbReference type="InterPro" id="IPR030846">
    <property type="entry name" value="DnaG_bac"/>
</dbReference>
<dbReference type="FunFam" id="3.90.580.10:FF:000001">
    <property type="entry name" value="DNA primase"/>
    <property type="match status" value="1"/>
</dbReference>
<dbReference type="GO" id="GO:0003899">
    <property type="term" value="F:DNA-directed RNA polymerase activity"/>
    <property type="evidence" value="ECO:0007669"/>
    <property type="project" value="UniProtKB-UniRule"/>
</dbReference>
<dbReference type="GO" id="GO:0000428">
    <property type="term" value="C:DNA-directed RNA polymerase complex"/>
    <property type="evidence" value="ECO:0007669"/>
    <property type="project" value="UniProtKB-KW"/>
</dbReference>
<keyword evidence="15" id="KW-1185">Reference proteome</keyword>
<dbReference type="PATRIC" id="fig|742817.3.peg.2961"/>
<keyword evidence="7 12" id="KW-0863">Zinc-finger</keyword>
<dbReference type="Pfam" id="PF08275">
    <property type="entry name" value="DNAG_N"/>
    <property type="match status" value="1"/>
</dbReference>
<dbReference type="InterPro" id="IPR019475">
    <property type="entry name" value="DNA_primase_DnaB-bd"/>
</dbReference>
<evidence type="ECO:0000313" key="14">
    <source>
        <dbReference type="EMBL" id="EHP45477.1"/>
    </source>
</evidence>
<dbReference type="Gene3D" id="3.90.980.10">
    <property type="entry name" value="DNA primase, catalytic core, N-terminal domain"/>
    <property type="match status" value="1"/>
</dbReference>
<comment type="caution">
    <text evidence="14">The sequence shown here is derived from an EMBL/GenBank/DDBJ whole genome shotgun (WGS) entry which is preliminary data.</text>
</comment>
<evidence type="ECO:0000256" key="2">
    <source>
        <dbReference type="ARBA" id="ARBA00022515"/>
    </source>
</evidence>
<evidence type="ECO:0000259" key="13">
    <source>
        <dbReference type="PROSITE" id="PS50880"/>
    </source>
</evidence>
<dbReference type="PANTHER" id="PTHR30313">
    <property type="entry name" value="DNA PRIMASE"/>
    <property type="match status" value="1"/>
</dbReference>
<keyword evidence="2 12" id="KW-0639">Primosome</keyword>
<keyword evidence="4 12" id="KW-0548">Nucleotidyltransferase</keyword>
<dbReference type="eggNOG" id="COG0358">
    <property type="taxonomic scope" value="Bacteria"/>
</dbReference>
<dbReference type="InterPro" id="IPR034151">
    <property type="entry name" value="TOPRIM_DnaG_bac"/>
</dbReference>
<dbReference type="InterPro" id="IPR050219">
    <property type="entry name" value="DnaG_primase"/>
</dbReference>
<comment type="function">
    <text evidence="12">RNA polymerase that catalyzes the synthesis of short RNA molecules used as primers for DNA polymerase during DNA replication.</text>
</comment>
<dbReference type="STRING" id="742817.HMPREF9449_02770"/>
<keyword evidence="11 12" id="KW-0804">Transcription</keyword>
<comment type="subunit">
    <text evidence="12">Monomer. Interacts with DnaB.</text>
</comment>
<dbReference type="GeneID" id="98070295"/>
<evidence type="ECO:0000256" key="9">
    <source>
        <dbReference type="ARBA" id="ARBA00022842"/>
    </source>
</evidence>
<dbReference type="HAMAP" id="MF_00974">
    <property type="entry name" value="DNA_primase_DnaG"/>
    <property type="match status" value="1"/>
</dbReference>
<keyword evidence="9" id="KW-0460">Magnesium</keyword>
<dbReference type="SUPFAM" id="SSF56731">
    <property type="entry name" value="DNA primase core"/>
    <property type="match status" value="1"/>
</dbReference>
<comment type="cofactor">
    <cofactor evidence="12">
        <name>Zn(2+)</name>
        <dbReference type="ChEBI" id="CHEBI:29105"/>
    </cofactor>
    <text evidence="12">Binds 1 zinc ion per monomer.</text>
</comment>
<evidence type="ECO:0000256" key="5">
    <source>
        <dbReference type="ARBA" id="ARBA00022705"/>
    </source>
</evidence>
<dbReference type="InterPro" id="IPR006171">
    <property type="entry name" value="TOPRIM_dom"/>
</dbReference>
<evidence type="ECO:0000256" key="8">
    <source>
        <dbReference type="ARBA" id="ARBA00022833"/>
    </source>
</evidence>
<comment type="catalytic activity">
    <reaction evidence="12">
        <text>ssDNA + n NTP = ssDNA/pppN(pN)n-1 hybrid + (n-1) diphosphate.</text>
        <dbReference type="EC" id="2.7.7.101"/>
    </reaction>
</comment>
<evidence type="ECO:0000256" key="7">
    <source>
        <dbReference type="ARBA" id="ARBA00022771"/>
    </source>
</evidence>
<accession>H1DKI4</accession>
<evidence type="ECO:0000256" key="11">
    <source>
        <dbReference type="ARBA" id="ARBA00023163"/>
    </source>
</evidence>
<dbReference type="InterPro" id="IPR036977">
    <property type="entry name" value="DNA_primase_Znf_CHC2"/>
</dbReference>
<comment type="similarity">
    <text evidence="12">Belongs to the DnaG primase family.</text>
</comment>
<gene>
    <name evidence="12" type="primary">dnaG</name>
    <name evidence="14" type="ORF">HMPREF9449_02770</name>
</gene>
<dbReference type="SMART" id="SM00400">
    <property type="entry name" value="ZnF_CHCC"/>
    <property type="match status" value="1"/>
</dbReference>
<dbReference type="InterPro" id="IPR037068">
    <property type="entry name" value="DNA_primase_core_N_sf"/>
</dbReference>
<dbReference type="InterPro" id="IPR002694">
    <property type="entry name" value="Znf_CHC2"/>
</dbReference>
<dbReference type="AlphaFoldDB" id="H1DKI4"/>
<dbReference type="Proteomes" id="UP000004892">
    <property type="component" value="Unassembled WGS sequence"/>
</dbReference>
<name>H1DKI4_9BACT</name>
<dbReference type="PROSITE" id="PS50880">
    <property type="entry name" value="TOPRIM"/>
    <property type="match status" value="1"/>
</dbReference>
<keyword evidence="3 12" id="KW-0808">Transferase</keyword>
<sequence>MIDQATIQKIFDAADIYEVVSDFVHLKKRGVNYVGCCPFHNEKTGSFTVSPAKGIYKCFGCGKGGNAVNFIMEHEQMSYVEALRYLAARYNITIEEKELSEEEKKEKSERESMLIVTNYAEQFFVDQLLHTDEGKSVGLSYLHKRGLDLPTIEKFGLGYCPEKWDGLTQSALSSGYKKEYLVKTGLTIESEKGLFDRFRARVIFPIRDIAGKIIAFGGRIMTNDKKSAKYLNSPESEIYHKSRTLYGIYFAKKSIVQHNRCYLVEGYLDVISFHRKGIENTVASSGTSLTIEQIRLIRRLTPNVTIIYDGDAAGIKASLRGIDLVLEEGLNVRVVLLPDGEDPDSFSQSRSPQELSDYIAQHETDFINFKTRLLLGQAGSDPIEKARLITDIVRSISLIPDNITRSVYIRETATQMQVEESILYNEIARIRTGKNAETAHYNYIVRHELNPSVKKTPPPPASTDNLCETEEMVLIRYLLLFGNQELYEDSRNGFPYSVSVGEYIIEELAEDDLELFHPGLCEIQKEYRIHYKTAGFIPAKFFSGHTNPQISSTVASILSEPYELSKMWTGDSTALKEETVLSELLPKIVDNYKMRRLEIMTREADNKILELQNSGKSNEILPWIIKKSTINRIRAKLNEKLGRTGIK</sequence>
<evidence type="ECO:0000256" key="6">
    <source>
        <dbReference type="ARBA" id="ARBA00022723"/>
    </source>
</evidence>
<feature type="domain" description="Toprim" evidence="13">
    <location>
        <begin position="259"/>
        <end position="340"/>
    </location>
</feature>
<dbReference type="GO" id="GO:0003677">
    <property type="term" value="F:DNA binding"/>
    <property type="evidence" value="ECO:0007669"/>
    <property type="project" value="UniProtKB-KW"/>
</dbReference>
<dbReference type="InterPro" id="IPR006295">
    <property type="entry name" value="DNA_primase_DnaG"/>
</dbReference>
<evidence type="ECO:0000256" key="4">
    <source>
        <dbReference type="ARBA" id="ARBA00022695"/>
    </source>
</evidence>
<evidence type="ECO:0000256" key="3">
    <source>
        <dbReference type="ARBA" id="ARBA00022679"/>
    </source>
</evidence>
<dbReference type="Pfam" id="PF01807">
    <property type="entry name" value="Zn_ribbon_DnaG"/>
    <property type="match status" value="1"/>
</dbReference>
<feature type="zinc finger region" description="CHC2-type" evidence="12">
    <location>
        <begin position="37"/>
        <end position="61"/>
    </location>
</feature>
<dbReference type="SUPFAM" id="SSF57783">
    <property type="entry name" value="Zinc beta-ribbon"/>
    <property type="match status" value="1"/>
</dbReference>
<reference evidence="14 15" key="1">
    <citation type="submission" date="2012-01" db="EMBL/GenBank/DDBJ databases">
        <title>The Genome Sequence of Odoribacter laneus YIT 12061.</title>
        <authorList>
            <consortium name="The Broad Institute Genome Sequencing Platform"/>
            <person name="Earl A."/>
            <person name="Ward D."/>
            <person name="Feldgarden M."/>
            <person name="Gevers D."/>
            <person name="Morotomi M."/>
            <person name="Young S.K."/>
            <person name="Zeng Q."/>
            <person name="Gargeya S."/>
            <person name="Fitzgerald M."/>
            <person name="Haas B."/>
            <person name="Abouelleil A."/>
            <person name="Alvarado L."/>
            <person name="Arachchi H.M."/>
            <person name="Berlin A."/>
            <person name="Chapman S.B."/>
            <person name="Gearin G."/>
            <person name="Goldberg J."/>
            <person name="Griggs A."/>
            <person name="Gujja S."/>
            <person name="Hansen M."/>
            <person name="Heiman D."/>
            <person name="Howarth C."/>
            <person name="Larimer J."/>
            <person name="Lui A."/>
            <person name="MacDonald P.J.P."/>
            <person name="McCowen C."/>
            <person name="Montmayeur A."/>
            <person name="Murphy C."/>
            <person name="Neiman D."/>
            <person name="Pearson M."/>
            <person name="Priest M."/>
            <person name="Roberts A."/>
            <person name="Saif S."/>
            <person name="Shea T."/>
            <person name="Sisk P."/>
            <person name="Stolte C."/>
            <person name="Sykes S."/>
            <person name="Wortman J."/>
            <person name="Nusbaum C."/>
            <person name="Birren B."/>
        </authorList>
    </citation>
    <scope>NUCLEOTIDE SEQUENCE [LARGE SCALE GENOMIC DNA]</scope>
    <source>
        <strain evidence="14 15">YIT 12061</strain>
    </source>
</reference>
<keyword evidence="10 12" id="KW-0238">DNA-binding</keyword>
<dbReference type="Gene3D" id="3.90.580.10">
    <property type="entry name" value="Zinc finger, CHC2-type domain"/>
    <property type="match status" value="1"/>
</dbReference>
<evidence type="ECO:0000313" key="15">
    <source>
        <dbReference type="Proteomes" id="UP000004892"/>
    </source>
</evidence>
<dbReference type="EMBL" id="ADMC01000030">
    <property type="protein sequence ID" value="EHP45477.1"/>
    <property type="molecule type" value="Genomic_DNA"/>
</dbReference>
<organism evidence="14 15">
    <name type="scientific">Odoribacter laneus YIT 12061</name>
    <dbReference type="NCBI Taxonomy" id="742817"/>
    <lineage>
        <taxon>Bacteria</taxon>
        <taxon>Pseudomonadati</taxon>
        <taxon>Bacteroidota</taxon>
        <taxon>Bacteroidia</taxon>
        <taxon>Bacteroidales</taxon>
        <taxon>Odoribacteraceae</taxon>
        <taxon>Odoribacter</taxon>
    </lineage>
</organism>
<dbReference type="RefSeq" id="WP_009137914.1">
    <property type="nucleotide sequence ID" value="NZ_JH594597.1"/>
</dbReference>
<dbReference type="GO" id="GO:0005737">
    <property type="term" value="C:cytoplasm"/>
    <property type="evidence" value="ECO:0007669"/>
    <property type="project" value="TreeGrafter"/>
</dbReference>
<dbReference type="Gene3D" id="3.40.1360.10">
    <property type="match status" value="1"/>
</dbReference>
<evidence type="ECO:0000256" key="1">
    <source>
        <dbReference type="ARBA" id="ARBA00022478"/>
    </source>
</evidence>
<dbReference type="GO" id="GO:0008270">
    <property type="term" value="F:zinc ion binding"/>
    <property type="evidence" value="ECO:0007669"/>
    <property type="project" value="UniProtKB-UniRule"/>
</dbReference>
<dbReference type="EC" id="2.7.7.101" evidence="12"/>
<dbReference type="PANTHER" id="PTHR30313:SF2">
    <property type="entry name" value="DNA PRIMASE"/>
    <property type="match status" value="1"/>
</dbReference>
<dbReference type="CDD" id="cd03364">
    <property type="entry name" value="TOPRIM_DnaG_primases"/>
    <property type="match status" value="1"/>
</dbReference>
<dbReference type="GO" id="GO:0006269">
    <property type="term" value="P:DNA replication, synthesis of primer"/>
    <property type="evidence" value="ECO:0007669"/>
    <property type="project" value="UniProtKB-UniRule"/>
</dbReference>
<dbReference type="Pfam" id="PF13155">
    <property type="entry name" value="Toprim_2"/>
    <property type="match status" value="1"/>
</dbReference>
<proteinExistence type="inferred from homology"/>